<gene>
    <name evidence="3" type="ORF">ACFOEI_15330</name>
</gene>
<dbReference type="Proteomes" id="UP001595640">
    <property type="component" value="Unassembled WGS sequence"/>
</dbReference>
<organism evidence="3 4">
    <name type="scientific">Modicisalibacter luteus</name>
    <dbReference type="NCBI Taxonomy" id="453962"/>
    <lineage>
        <taxon>Bacteria</taxon>
        <taxon>Pseudomonadati</taxon>
        <taxon>Pseudomonadota</taxon>
        <taxon>Gammaproteobacteria</taxon>
        <taxon>Oceanospirillales</taxon>
        <taxon>Halomonadaceae</taxon>
        <taxon>Modicisalibacter</taxon>
    </lineage>
</organism>
<dbReference type="SUPFAM" id="SSF56349">
    <property type="entry name" value="DNA breaking-rejoining enzymes"/>
    <property type="match status" value="1"/>
</dbReference>
<dbReference type="PROSITE" id="PS51898">
    <property type="entry name" value="TYR_RECOMBINASE"/>
    <property type="match status" value="1"/>
</dbReference>
<sequence>MFGFGYLLAPRIAEMAQARMGDFQYREGRWWWSVVGKGSKLASIPVPPDMLVLLADWRGARGLEALPDSDDDHPLLCRLDGKTEVTDNQLYRLMKEAFCQAANDLAQKGAGEGQVGIAAMTRQLAKASPHWLRHTAITHQAQAGVELRYLARTARHARLDTTARYLHAEAEEWQRQVAAHRLNIPVRADDTGAESL</sequence>
<dbReference type="EMBL" id="JBHRUH010000031">
    <property type="protein sequence ID" value="MFC3293427.1"/>
    <property type="molecule type" value="Genomic_DNA"/>
</dbReference>
<evidence type="ECO:0000313" key="4">
    <source>
        <dbReference type="Proteomes" id="UP001595640"/>
    </source>
</evidence>
<proteinExistence type="predicted"/>
<keyword evidence="4" id="KW-1185">Reference proteome</keyword>
<comment type="caution">
    <text evidence="3">The sequence shown here is derived from an EMBL/GenBank/DDBJ whole genome shotgun (WGS) entry which is preliminary data.</text>
</comment>
<keyword evidence="1" id="KW-0233">DNA recombination</keyword>
<name>A0ABV7M3F9_9GAMM</name>
<reference evidence="4" key="1">
    <citation type="journal article" date="2019" name="Int. J. Syst. Evol. Microbiol.">
        <title>The Global Catalogue of Microorganisms (GCM) 10K type strain sequencing project: providing services to taxonomists for standard genome sequencing and annotation.</title>
        <authorList>
            <consortium name="The Broad Institute Genomics Platform"/>
            <consortium name="The Broad Institute Genome Sequencing Center for Infectious Disease"/>
            <person name="Wu L."/>
            <person name="Ma J."/>
        </authorList>
    </citation>
    <scope>NUCLEOTIDE SEQUENCE [LARGE SCALE GENOMIC DNA]</scope>
    <source>
        <strain evidence="4">KCTC 12847</strain>
    </source>
</reference>
<dbReference type="Gene3D" id="1.10.443.10">
    <property type="entry name" value="Intergrase catalytic core"/>
    <property type="match status" value="1"/>
</dbReference>
<feature type="domain" description="Tyr recombinase" evidence="2">
    <location>
        <begin position="1"/>
        <end position="179"/>
    </location>
</feature>
<evidence type="ECO:0000259" key="2">
    <source>
        <dbReference type="PROSITE" id="PS51898"/>
    </source>
</evidence>
<dbReference type="Pfam" id="PF00589">
    <property type="entry name" value="Phage_integrase"/>
    <property type="match status" value="1"/>
</dbReference>
<dbReference type="InterPro" id="IPR002104">
    <property type="entry name" value="Integrase_catalytic"/>
</dbReference>
<dbReference type="CDD" id="cd00397">
    <property type="entry name" value="DNA_BRE_C"/>
    <property type="match status" value="1"/>
</dbReference>
<dbReference type="RefSeq" id="WP_308428011.1">
    <property type="nucleotide sequence ID" value="NZ_BMXD01000001.1"/>
</dbReference>
<protein>
    <submittedName>
        <fullName evidence="3">Tyrosine-type recombinase/integrase</fullName>
    </submittedName>
</protein>
<dbReference type="InterPro" id="IPR011010">
    <property type="entry name" value="DNA_brk_join_enz"/>
</dbReference>
<accession>A0ABV7M3F9</accession>
<evidence type="ECO:0000256" key="1">
    <source>
        <dbReference type="ARBA" id="ARBA00023172"/>
    </source>
</evidence>
<dbReference type="InterPro" id="IPR013762">
    <property type="entry name" value="Integrase-like_cat_sf"/>
</dbReference>
<evidence type="ECO:0000313" key="3">
    <source>
        <dbReference type="EMBL" id="MFC3293427.1"/>
    </source>
</evidence>